<reference evidence="2 3" key="1">
    <citation type="journal article" date="2020" name="Nature">
        <title>Six reference-quality genomes reveal evolution of bat adaptations.</title>
        <authorList>
            <person name="Jebb D."/>
            <person name="Huang Z."/>
            <person name="Pippel M."/>
            <person name="Hughes G.M."/>
            <person name="Lavrichenko K."/>
            <person name="Devanna P."/>
            <person name="Winkler S."/>
            <person name="Jermiin L.S."/>
            <person name="Skirmuntt E.C."/>
            <person name="Katzourakis A."/>
            <person name="Burkitt-Gray L."/>
            <person name="Ray D.A."/>
            <person name="Sullivan K.A.M."/>
            <person name="Roscito J.G."/>
            <person name="Kirilenko B.M."/>
            <person name="Davalos L.M."/>
            <person name="Corthals A.P."/>
            <person name="Power M.L."/>
            <person name="Jones G."/>
            <person name="Ransome R.D."/>
            <person name="Dechmann D.K.N."/>
            <person name="Locatelli A.G."/>
            <person name="Puechmaille S.J."/>
            <person name="Fedrigo O."/>
            <person name="Jarvis E.D."/>
            <person name="Hiller M."/>
            <person name="Vernes S.C."/>
            <person name="Myers E.W."/>
            <person name="Teeling E.C."/>
        </authorList>
    </citation>
    <scope>NUCLEOTIDE SEQUENCE [LARGE SCALE GENOMIC DNA]</scope>
    <source>
        <strain evidence="2">Bat1K_MPI-CBG_1</strain>
    </source>
</reference>
<organism evidence="2 3">
    <name type="scientific">Phyllostomus discolor</name>
    <name type="common">pale spear-nosed bat</name>
    <dbReference type="NCBI Taxonomy" id="89673"/>
    <lineage>
        <taxon>Eukaryota</taxon>
        <taxon>Metazoa</taxon>
        <taxon>Chordata</taxon>
        <taxon>Craniata</taxon>
        <taxon>Vertebrata</taxon>
        <taxon>Euteleostomi</taxon>
        <taxon>Mammalia</taxon>
        <taxon>Eutheria</taxon>
        <taxon>Laurasiatheria</taxon>
        <taxon>Chiroptera</taxon>
        <taxon>Yangochiroptera</taxon>
        <taxon>Phyllostomidae</taxon>
        <taxon>Phyllostominae</taxon>
        <taxon>Phyllostomus</taxon>
    </lineage>
</organism>
<evidence type="ECO:0000256" key="1">
    <source>
        <dbReference type="SAM" id="MobiDB-lite"/>
    </source>
</evidence>
<feature type="region of interest" description="Disordered" evidence="1">
    <location>
        <begin position="1"/>
        <end position="49"/>
    </location>
</feature>
<evidence type="ECO:0000313" key="3">
    <source>
        <dbReference type="Proteomes" id="UP000664940"/>
    </source>
</evidence>
<dbReference type="Proteomes" id="UP000664940">
    <property type="component" value="Unassembled WGS sequence"/>
</dbReference>
<feature type="region of interest" description="Disordered" evidence="1">
    <location>
        <begin position="90"/>
        <end position="109"/>
    </location>
</feature>
<comment type="caution">
    <text evidence="2">The sequence shown here is derived from an EMBL/GenBank/DDBJ whole genome shotgun (WGS) entry which is preliminary data.</text>
</comment>
<sequence>MAPSLLETGSQVKEGARRPTGPLLTPMDSYSSPAQVAMRRDTPLSSPMPLSLRVRDLRAKLPPPQSASIGHHETCSRNCHVGHHLPAPGVGDSILSMPQPPNPKEDPSSPAAWCVIPDLACLFCPVTRAQGQPRPRGMRFPLPGEAKSLFTSVSFSCTREGAPLFLMRFLGPGPLAQNLACVLRSTHFLQ</sequence>
<proteinExistence type="predicted"/>
<dbReference type="AlphaFoldDB" id="A0A833YPX6"/>
<name>A0A833YPX6_9CHIR</name>
<gene>
    <name evidence="2" type="ORF">HJG60_009119</name>
</gene>
<protein>
    <submittedName>
        <fullName evidence="2">Uncharacterized protein</fullName>
    </submittedName>
</protein>
<evidence type="ECO:0000313" key="2">
    <source>
        <dbReference type="EMBL" id="KAF6078242.1"/>
    </source>
</evidence>
<dbReference type="EMBL" id="JABVXQ010000014">
    <property type="protein sequence ID" value="KAF6078242.1"/>
    <property type="molecule type" value="Genomic_DNA"/>
</dbReference>
<accession>A0A833YPX6</accession>